<sequence length="388" mass="42584">MRYFTRPDLAEQIAIQLQGQAVFGDAHNGLFLAAPRRTGKSMFLQHDLRPALATRGCLVIYIDLWSDQRRDPGDLIAEGIAQALADNLGVVARAARKARVESVTIAGTFRIDASKIGKVDGATLPAALEALHRASGKPVALLIDEAQHALTSEAGEVAMAALKSARDQMNRPEQIALMLVMSGSDRDKLLRLVNSNKAPFYGSSIHQMPTLGKRYVEHVAALIAEQRPELAPVDHQTLLDAFQLFGERPQFFHAAIGEALNPLEADQGERFERRVLARAMARREQDAAQMRADFLGLRPLERAVLWRVLEVGRNFRPYDGEALAFYRAQCPGLAITAPKVQAALESLRDRTPSLVWKSARGEYSAHDAAMHAWFSGLVAEGGWPPSDG</sequence>
<gene>
    <name evidence="1" type="ORF">EV147_3771</name>
</gene>
<accession>A0A4Q7RUM5</accession>
<protein>
    <recommendedName>
        <fullName evidence="3">ATP-binding protein</fullName>
    </recommendedName>
</protein>
<organism evidence="1 2">
    <name type="scientific">Cupriavidus agavae</name>
    <dbReference type="NCBI Taxonomy" id="1001822"/>
    <lineage>
        <taxon>Bacteria</taxon>
        <taxon>Pseudomonadati</taxon>
        <taxon>Pseudomonadota</taxon>
        <taxon>Betaproteobacteria</taxon>
        <taxon>Burkholderiales</taxon>
        <taxon>Burkholderiaceae</taxon>
        <taxon>Cupriavidus</taxon>
    </lineage>
</organism>
<dbReference type="PANTHER" id="PTHR34301">
    <property type="entry name" value="DNA-BINDING PROTEIN-RELATED"/>
    <property type="match status" value="1"/>
</dbReference>
<dbReference type="RefSeq" id="WP_130392725.1">
    <property type="nucleotide sequence ID" value="NZ_SGXM01000005.1"/>
</dbReference>
<dbReference type="Gene3D" id="3.40.50.300">
    <property type="entry name" value="P-loop containing nucleotide triphosphate hydrolases"/>
    <property type="match status" value="1"/>
</dbReference>
<dbReference type="SUPFAM" id="SSF52540">
    <property type="entry name" value="P-loop containing nucleoside triphosphate hydrolases"/>
    <property type="match status" value="1"/>
</dbReference>
<dbReference type="Proteomes" id="UP000291078">
    <property type="component" value="Unassembled WGS sequence"/>
</dbReference>
<dbReference type="AlphaFoldDB" id="A0A4Q7RUM5"/>
<evidence type="ECO:0000313" key="2">
    <source>
        <dbReference type="Proteomes" id="UP000291078"/>
    </source>
</evidence>
<reference evidence="1 2" key="1">
    <citation type="journal article" date="2015" name="Stand. Genomic Sci.">
        <title>Genomic Encyclopedia of Bacterial and Archaeal Type Strains, Phase III: the genomes of soil and plant-associated and newly described type strains.</title>
        <authorList>
            <person name="Whitman W.B."/>
            <person name="Woyke T."/>
            <person name="Klenk H.P."/>
            <person name="Zhou Y."/>
            <person name="Lilburn T.G."/>
            <person name="Beck B.J."/>
            <person name="De Vos P."/>
            <person name="Vandamme P."/>
            <person name="Eisen J.A."/>
            <person name="Garrity G."/>
            <person name="Hugenholtz P."/>
            <person name="Kyrpides N.C."/>
        </authorList>
    </citation>
    <scope>NUCLEOTIDE SEQUENCE [LARGE SCALE GENOMIC DNA]</scope>
    <source>
        <strain evidence="1 2">ASC-9842</strain>
    </source>
</reference>
<proteinExistence type="predicted"/>
<keyword evidence="2" id="KW-1185">Reference proteome</keyword>
<dbReference type="PANTHER" id="PTHR34301:SF8">
    <property type="entry name" value="ATPASE DOMAIN-CONTAINING PROTEIN"/>
    <property type="match status" value="1"/>
</dbReference>
<dbReference type="OrthoDB" id="8576717at2"/>
<comment type="caution">
    <text evidence="1">The sequence shown here is derived from an EMBL/GenBank/DDBJ whole genome shotgun (WGS) entry which is preliminary data.</text>
</comment>
<dbReference type="InterPro" id="IPR027417">
    <property type="entry name" value="P-loop_NTPase"/>
</dbReference>
<evidence type="ECO:0008006" key="3">
    <source>
        <dbReference type="Google" id="ProtNLM"/>
    </source>
</evidence>
<evidence type="ECO:0000313" key="1">
    <source>
        <dbReference type="EMBL" id="RZT36450.1"/>
    </source>
</evidence>
<dbReference type="EMBL" id="SGXM01000005">
    <property type="protein sequence ID" value="RZT36450.1"/>
    <property type="molecule type" value="Genomic_DNA"/>
</dbReference>
<name>A0A4Q7RUM5_9BURK</name>